<evidence type="ECO:0000313" key="8">
    <source>
        <dbReference type="Proteomes" id="UP000553034"/>
    </source>
</evidence>
<dbReference type="Proteomes" id="UP000553034">
    <property type="component" value="Unassembled WGS sequence"/>
</dbReference>
<evidence type="ECO:0000256" key="3">
    <source>
        <dbReference type="ARBA" id="ARBA00022989"/>
    </source>
</evidence>
<feature type="transmembrane region" description="Helical" evidence="5">
    <location>
        <begin position="92"/>
        <end position="110"/>
    </location>
</feature>
<comment type="subcellular location">
    <subcellularLocation>
        <location evidence="1">Membrane</location>
        <topology evidence="1">Multi-pass membrane protein</topology>
    </subcellularLocation>
</comment>
<evidence type="ECO:0000256" key="4">
    <source>
        <dbReference type="ARBA" id="ARBA00023136"/>
    </source>
</evidence>
<comment type="caution">
    <text evidence="7">The sequence shown here is derived from an EMBL/GenBank/DDBJ whole genome shotgun (WGS) entry which is preliminary data.</text>
</comment>
<keyword evidence="7" id="KW-0378">Hydrolase</keyword>
<keyword evidence="8" id="KW-1185">Reference proteome</keyword>
<evidence type="ECO:0000256" key="1">
    <source>
        <dbReference type="ARBA" id="ARBA00004141"/>
    </source>
</evidence>
<dbReference type="GO" id="GO:0006508">
    <property type="term" value="P:proteolysis"/>
    <property type="evidence" value="ECO:0007669"/>
    <property type="project" value="UniProtKB-KW"/>
</dbReference>
<evidence type="ECO:0000259" key="6">
    <source>
        <dbReference type="Pfam" id="PF01694"/>
    </source>
</evidence>
<evidence type="ECO:0000256" key="2">
    <source>
        <dbReference type="ARBA" id="ARBA00022692"/>
    </source>
</evidence>
<name>A0A840EXX9_9FLAO</name>
<accession>A0A840EXX9</accession>
<proteinExistence type="predicted"/>
<dbReference type="GO" id="GO:0004252">
    <property type="term" value="F:serine-type endopeptidase activity"/>
    <property type="evidence" value="ECO:0007669"/>
    <property type="project" value="InterPro"/>
</dbReference>
<dbReference type="GO" id="GO:0016020">
    <property type="term" value="C:membrane"/>
    <property type="evidence" value="ECO:0007669"/>
    <property type="project" value="UniProtKB-SubCell"/>
</dbReference>
<dbReference type="PANTHER" id="PTHR43731">
    <property type="entry name" value="RHOMBOID PROTEASE"/>
    <property type="match status" value="1"/>
</dbReference>
<reference evidence="7 8" key="1">
    <citation type="submission" date="2020-08" db="EMBL/GenBank/DDBJ databases">
        <title>Genomic Encyclopedia of Type Strains, Phase IV (KMG-IV): sequencing the most valuable type-strain genomes for metagenomic binning, comparative biology and taxonomic classification.</title>
        <authorList>
            <person name="Goeker M."/>
        </authorList>
    </citation>
    <scope>NUCLEOTIDE SEQUENCE [LARGE SCALE GENOMIC DNA]</scope>
    <source>
        <strain evidence="7 8">DSM 29568</strain>
    </source>
</reference>
<evidence type="ECO:0000256" key="5">
    <source>
        <dbReference type="SAM" id="Phobius"/>
    </source>
</evidence>
<feature type="transmembrane region" description="Helical" evidence="5">
    <location>
        <begin position="12"/>
        <end position="32"/>
    </location>
</feature>
<gene>
    <name evidence="7" type="ORF">GGR32_001205</name>
</gene>
<keyword evidence="4 5" id="KW-0472">Membrane</keyword>
<organism evidence="7 8">
    <name type="scientific">Mesonia hippocampi</name>
    <dbReference type="NCBI Taxonomy" id="1628250"/>
    <lineage>
        <taxon>Bacteria</taxon>
        <taxon>Pseudomonadati</taxon>
        <taxon>Bacteroidota</taxon>
        <taxon>Flavobacteriia</taxon>
        <taxon>Flavobacteriales</taxon>
        <taxon>Flavobacteriaceae</taxon>
        <taxon>Mesonia</taxon>
    </lineage>
</organism>
<dbReference type="RefSeq" id="WP_183477273.1">
    <property type="nucleotide sequence ID" value="NZ_JACIFO010000004.1"/>
</dbReference>
<dbReference type="InterPro" id="IPR050925">
    <property type="entry name" value="Rhomboid_protease_S54"/>
</dbReference>
<feature type="transmembrane region" description="Helical" evidence="5">
    <location>
        <begin position="116"/>
        <end position="135"/>
    </location>
</feature>
<dbReference type="SUPFAM" id="SSF144091">
    <property type="entry name" value="Rhomboid-like"/>
    <property type="match status" value="1"/>
</dbReference>
<dbReference type="InterPro" id="IPR035952">
    <property type="entry name" value="Rhomboid-like_sf"/>
</dbReference>
<feature type="transmembrane region" description="Helical" evidence="5">
    <location>
        <begin position="69"/>
        <end position="87"/>
    </location>
</feature>
<dbReference type="InterPro" id="IPR022764">
    <property type="entry name" value="Peptidase_S54_rhomboid_dom"/>
</dbReference>
<feature type="transmembrane region" description="Helical" evidence="5">
    <location>
        <begin position="142"/>
        <end position="161"/>
    </location>
</feature>
<dbReference type="AlphaFoldDB" id="A0A840EXX9"/>
<feature type="domain" description="Peptidase S54 rhomboid" evidence="6">
    <location>
        <begin position="55"/>
        <end position="186"/>
    </location>
</feature>
<protein>
    <submittedName>
        <fullName evidence="7">Membrane associated rhomboid family serine protease</fullName>
    </submittedName>
</protein>
<keyword evidence="3 5" id="KW-1133">Transmembrane helix</keyword>
<keyword evidence="2 5" id="KW-0812">Transmembrane</keyword>
<keyword evidence="7" id="KW-0645">Protease</keyword>
<feature type="transmembrane region" description="Helical" evidence="5">
    <location>
        <begin position="167"/>
        <end position="186"/>
    </location>
</feature>
<dbReference type="EMBL" id="JACIFO010000004">
    <property type="protein sequence ID" value="MBB4118914.1"/>
    <property type="molecule type" value="Genomic_DNA"/>
</dbReference>
<dbReference type="Gene3D" id="1.20.1540.10">
    <property type="entry name" value="Rhomboid-like"/>
    <property type="match status" value="1"/>
</dbReference>
<sequence>MKSKKDLFFKIDIKTIGIPLLAVLVIWLVYWAEIRFGLFLNPYGVQPRSITGLRGIVFSPFIHGSIEHLYSNTIPIFLLSFSLFYFYRKLAAAVLIGSWLFSGAFIWFIGESYSTHIGASGIVYGLASFLFFKGIWSKHYRLMALSLVVVFFYGSFVWGILPGREGISWEGHLGGFIAGVLLALLYKKYQLPQKKYTWEEANFNDEEDEFMRHFDKDGNFIPSSELYPQGEETTTDITTMDDTKVSPPRIVYCLRQKTKGDKHSD</sequence>
<evidence type="ECO:0000313" key="7">
    <source>
        <dbReference type="EMBL" id="MBB4118914.1"/>
    </source>
</evidence>
<dbReference type="Pfam" id="PF01694">
    <property type="entry name" value="Rhomboid"/>
    <property type="match status" value="1"/>
</dbReference>
<dbReference type="PANTHER" id="PTHR43731:SF9">
    <property type="entry name" value="SLR1461 PROTEIN"/>
    <property type="match status" value="1"/>
</dbReference>